<evidence type="ECO:0000256" key="1">
    <source>
        <dbReference type="ARBA" id="ARBA00006484"/>
    </source>
</evidence>
<dbReference type="InterPro" id="IPR002347">
    <property type="entry name" value="SDR_fam"/>
</dbReference>
<evidence type="ECO:0000313" key="4">
    <source>
        <dbReference type="EMBL" id="CAB4572318.1"/>
    </source>
</evidence>
<reference evidence="4" key="1">
    <citation type="submission" date="2020-05" db="EMBL/GenBank/DDBJ databases">
        <authorList>
            <person name="Chiriac C."/>
            <person name="Salcher M."/>
            <person name="Ghai R."/>
            <person name="Kavagutti S V."/>
        </authorList>
    </citation>
    <scope>NUCLEOTIDE SEQUENCE</scope>
</reference>
<dbReference type="AlphaFoldDB" id="A0A6J6EGY2"/>
<dbReference type="Gene3D" id="3.40.50.720">
    <property type="entry name" value="NAD(P)-binding Rossmann-like Domain"/>
    <property type="match status" value="1"/>
</dbReference>
<gene>
    <name evidence="4" type="ORF">UFOPK1493_02482</name>
</gene>
<accession>A0A6J6EGY2</accession>
<organism evidence="4">
    <name type="scientific">freshwater metagenome</name>
    <dbReference type="NCBI Taxonomy" id="449393"/>
    <lineage>
        <taxon>unclassified sequences</taxon>
        <taxon>metagenomes</taxon>
        <taxon>ecological metagenomes</taxon>
    </lineage>
</organism>
<dbReference type="GO" id="GO:0016491">
    <property type="term" value="F:oxidoreductase activity"/>
    <property type="evidence" value="ECO:0007669"/>
    <property type="project" value="UniProtKB-KW"/>
</dbReference>
<dbReference type="InterPro" id="IPR036291">
    <property type="entry name" value="NAD(P)-bd_dom_sf"/>
</dbReference>
<dbReference type="PANTHER" id="PTHR43669">
    <property type="entry name" value="5-KETO-D-GLUCONATE 5-REDUCTASE"/>
    <property type="match status" value="1"/>
</dbReference>
<dbReference type="EMBL" id="CAEZSR010000102">
    <property type="protein sequence ID" value="CAB4572318.1"/>
    <property type="molecule type" value="Genomic_DNA"/>
</dbReference>
<protein>
    <submittedName>
        <fullName evidence="4">Unannotated protein</fullName>
    </submittedName>
</protein>
<evidence type="ECO:0000256" key="3">
    <source>
        <dbReference type="SAM" id="MobiDB-lite"/>
    </source>
</evidence>
<name>A0A6J6EGY2_9ZZZZ</name>
<dbReference type="SUPFAM" id="SSF51735">
    <property type="entry name" value="NAD(P)-binding Rossmann-fold domains"/>
    <property type="match status" value="1"/>
</dbReference>
<feature type="region of interest" description="Disordered" evidence="3">
    <location>
        <begin position="1"/>
        <end position="22"/>
    </location>
</feature>
<dbReference type="PANTHER" id="PTHR43669:SF3">
    <property type="entry name" value="ALCOHOL DEHYDROGENASE, PUTATIVE (AFU_ORTHOLOGUE AFUA_3G03445)-RELATED"/>
    <property type="match status" value="1"/>
</dbReference>
<comment type="similarity">
    <text evidence="1">Belongs to the short-chain dehydrogenases/reductases (SDR) family.</text>
</comment>
<keyword evidence="2" id="KW-0560">Oxidoreductase</keyword>
<dbReference type="PRINTS" id="PR00081">
    <property type="entry name" value="GDHRDH"/>
</dbReference>
<dbReference type="Pfam" id="PF00106">
    <property type="entry name" value="adh_short"/>
    <property type="match status" value="1"/>
</dbReference>
<sequence>MTADAAGADAATDATTGSSRSGRPVAIVTGSAVGIGRALCEVLARRGMHVVGLDVDATENAAMAAAAGESVTAVTCDVGDAVTVKQVVDDVVARTGRVDLLVNNASVWNDTRLLSGGYEQQVAAWHRAMDACSDGAFHCTAAVAPTMVAGGGGVVVNMLTNHIREGEYITGAPATGYDAGKFALWRLTESWAVELRRHGIRVNGLSFGATDTPMLRGVSPQLSATAMRPEDMAEAVCAIVDQGPDGPTGRVWDVGFTGTPHDEALRQIAAIRTDV</sequence>
<dbReference type="CDD" id="cd05233">
    <property type="entry name" value="SDR_c"/>
    <property type="match status" value="1"/>
</dbReference>
<dbReference type="PRINTS" id="PR00080">
    <property type="entry name" value="SDRFAMILY"/>
</dbReference>
<evidence type="ECO:0000256" key="2">
    <source>
        <dbReference type="ARBA" id="ARBA00023002"/>
    </source>
</evidence>
<proteinExistence type="inferred from homology"/>